<sequence length="389" mass="45117">MADVARSHGGDGGNDPPHGHHPTFPTGCQVSKPKKSRLNGRNLNLYVEFQRNGNKPLSIEYDTTKQQFRPVGEHYQMFVRLLSNEIGRHVPYYYSSWKNVPNELKRSIFITVSHYFDLASYHRSEHWEGIKTGIQSECANLFKGRKAKLKRHFDMVGGVNDIEEAKRNPPKRMLSDTWVELIDKLFATREHANRCAKNKENRAKQLYGSYHGSQSLANRRYKDVKETGHANYVKGWEEMHHKKGKWINEKASQDWNKIANKYNESLKKSNGDKALVNELECLTEALGPMRSHIKGVGRKLKSITPDPFPNANRHEEDERWLRQEKALEEVRQQNELLKYQMNYLLKATNTQIPCSSHQLDEDDEEDEGDEDDEEDGYIPVISDDFDLSF</sequence>
<gene>
    <name evidence="2" type="ORF">E3N88_19170</name>
</gene>
<feature type="region of interest" description="Disordered" evidence="1">
    <location>
        <begin position="1"/>
        <end position="35"/>
    </location>
</feature>
<comment type="caution">
    <text evidence="2">The sequence shown here is derived from an EMBL/GenBank/DDBJ whole genome shotgun (WGS) entry which is preliminary data.</text>
</comment>
<evidence type="ECO:0000256" key="1">
    <source>
        <dbReference type="SAM" id="MobiDB-lite"/>
    </source>
</evidence>
<reference evidence="2 3" key="1">
    <citation type="submission" date="2019-05" db="EMBL/GenBank/DDBJ databases">
        <title>Mikania micrantha, genome provides insights into the molecular mechanism of rapid growth.</title>
        <authorList>
            <person name="Liu B."/>
        </authorList>
    </citation>
    <scope>NUCLEOTIDE SEQUENCE [LARGE SCALE GENOMIC DNA]</scope>
    <source>
        <strain evidence="2">NLD-2019</strain>
        <tissue evidence="2">Leaf</tissue>
    </source>
</reference>
<dbReference type="Proteomes" id="UP000326396">
    <property type="component" value="Linkage Group LG18"/>
</dbReference>
<protein>
    <recommendedName>
        <fullName evidence="4">Transposase, Ptta/En/Spm, plant</fullName>
    </recommendedName>
</protein>
<organism evidence="2 3">
    <name type="scientific">Mikania micrantha</name>
    <name type="common">bitter vine</name>
    <dbReference type="NCBI Taxonomy" id="192012"/>
    <lineage>
        <taxon>Eukaryota</taxon>
        <taxon>Viridiplantae</taxon>
        <taxon>Streptophyta</taxon>
        <taxon>Embryophyta</taxon>
        <taxon>Tracheophyta</taxon>
        <taxon>Spermatophyta</taxon>
        <taxon>Magnoliopsida</taxon>
        <taxon>eudicotyledons</taxon>
        <taxon>Gunneridae</taxon>
        <taxon>Pentapetalae</taxon>
        <taxon>asterids</taxon>
        <taxon>campanulids</taxon>
        <taxon>Asterales</taxon>
        <taxon>Asteraceae</taxon>
        <taxon>Asteroideae</taxon>
        <taxon>Heliantheae alliance</taxon>
        <taxon>Eupatorieae</taxon>
        <taxon>Mikania</taxon>
    </lineage>
</organism>
<dbReference type="EMBL" id="SZYD01000010">
    <property type="protein sequence ID" value="KAD4982499.1"/>
    <property type="molecule type" value="Genomic_DNA"/>
</dbReference>
<name>A0A5N6NMZ4_9ASTR</name>
<evidence type="ECO:0008006" key="4">
    <source>
        <dbReference type="Google" id="ProtNLM"/>
    </source>
</evidence>
<accession>A0A5N6NMZ4</accession>
<dbReference type="AlphaFoldDB" id="A0A5N6NMZ4"/>
<evidence type="ECO:0000313" key="2">
    <source>
        <dbReference type="EMBL" id="KAD4982499.1"/>
    </source>
</evidence>
<keyword evidence="3" id="KW-1185">Reference proteome</keyword>
<feature type="region of interest" description="Disordered" evidence="1">
    <location>
        <begin position="354"/>
        <end position="389"/>
    </location>
</feature>
<dbReference type="OrthoDB" id="1650587at2759"/>
<proteinExistence type="predicted"/>
<evidence type="ECO:0000313" key="3">
    <source>
        <dbReference type="Proteomes" id="UP000326396"/>
    </source>
</evidence>
<feature type="compositionally biased region" description="Acidic residues" evidence="1">
    <location>
        <begin position="360"/>
        <end position="376"/>
    </location>
</feature>